<dbReference type="EMBL" id="BDIP01000808">
    <property type="protein sequence ID" value="GIQ82775.1"/>
    <property type="molecule type" value="Genomic_DNA"/>
</dbReference>
<keyword evidence="1" id="KW-0472">Membrane</keyword>
<dbReference type="PROSITE" id="PS51257">
    <property type="entry name" value="PROKAR_LIPOPROTEIN"/>
    <property type="match status" value="1"/>
</dbReference>
<accession>A0A9K3CUQ5</accession>
<dbReference type="AlphaFoldDB" id="A0A9K3CUQ5"/>
<dbReference type="Proteomes" id="UP000265618">
    <property type="component" value="Unassembled WGS sequence"/>
</dbReference>
<evidence type="ECO:0000256" key="1">
    <source>
        <dbReference type="SAM" id="Phobius"/>
    </source>
</evidence>
<evidence type="ECO:0008006" key="5">
    <source>
        <dbReference type="Google" id="ProtNLM"/>
    </source>
</evidence>
<evidence type="ECO:0000313" key="4">
    <source>
        <dbReference type="Proteomes" id="UP000265618"/>
    </source>
</evidence>
<feature type="signal peptide" evidence="2">
    <location>
        <begin position="1"/>
        <end position="22"/>
    </location>
</feature>
<protein>
    <recommendedName>
        <fullName evidence="5">Ig-like domain-containing protein</fullName>
    </recommendedName>
</protein>
<evidence type="ECO:0000313" key="3">
    <source>
        <dbReference type="EMBL" id="GIQ82775.1"/>
    </source>
</evidence>
<sequence length="526" mass="56190">MRVTSSAICFLVIAACLCYTDADLGFQLEIVDQVPSLPGLYVPILYSAILVDHDSSPVVFPDGIEFSVSVVQASGHAEECSVYPYAENELHFHCLYNETGQYTMWYSASSSEWSSGSQRVMDTDGRPVIVTAVIQALDLSKTTWQGDYALDTGDDPDNTDPVYVPPVGSAYVLTATLYDTDGNLLPCFAAQVGDVSLAVDVSQHDALSGHVDAYESVCLADVWSDDGTLSGLRADTAYGRIVLTMDVFAAVPHSVQILSTLHNTQSPPVSVTPQAGPLSVLYSGLLRQLDGSLGMSSGVIPCMDMPLRQTREVGGILESPRYFKQYISVLISDKYGNVPSNAERPSGTGVQSSTLPVFDCSRIVLFDTAHLNAANGYPLEVEPVALAGTQLKTNVCMLSVQESVAVYRRRRYSAYDGFSSLQLLGRMPHSLGSAVPPDTEVSWYMWLDETNETGAWVAGVGAVLVVVGLLVGVGCLVSICIRHMANVSSSRRGQCSLAAVGTTPRKPVPVGGGGARTGAHTYVTLE</sequence>
<keyword evidence="2" id="KW-0732">Signal</keyword>
<reference evidence="3 4" key="1">
    <citation type="journal article" date="2018" name="PLoS ONE">
        <title>The draft genome of Kipferlia bialata reveals reductive genome evolution in fornicate parasites.</title>
        <authorList>
            <person name="Tanifuji G."/>
            <person name="Takabayashi S."/>
            <person name="Kume K."/>
            <person name="Takagi M."/>
            <person name="Nakayama T."/>
            <person name="Kamikawa R."/>
            <person name="Inagaki Y."/>
            <person name="Hashimoto T."/>
        </authorList>
    </citation>
    <scope>NUCLEOTIDE SEQUENCE [LARGE SCALE GENOMIC DNA]</scope>
    <source>
        <strain evidence="3">NY0173</strain>
    </source>
</reference>
<gene>
    <name evidence="3" type="ORF">KIPB_003972</name>
</gene>
<keyword evidence="4" id="KW-1185">Reference proteome</keyword>
<keyword evidence="1" id="KW-0812">Transmembrane</keyword>
<comment type="caution">
    <text evidence="3">The sequence shown here is derived from an EMBL/GenBank/DDBJ whole genome shotgun (WGS) entry which is preliminary data.</text>
</comment>
<organism evidence="3 4">
    <name type="scientific">Kipferlia bialata</name>
    <dbReference type="NCBI Taxonomy" id="797122"/>
    <lineage>
        <taxon>Eukaryota</taxon>
        <taxon>Metamonada</taxon>
        <taxon>Carpediemonas-like organisms</taxon>
        <taxon>Kipferlia</taxon>
    </lineage>
</organism>
<proteinExistence type="predicted"/>
<name>A0A9K3CUQ5_9EUKA</name>
<feature type="transmembrane region" description="Helical" evidence="1">
    <location>
        <begin position="455"/>
        <end position="481"/>
    </location>
</feature>
<feature type="chain" id="PRO_5039914250" description="Ig-like domain-containing protein" evidence="2">
    <location>
        <begin position="23"/>
        <end position="526"/>
    </location>
</feature>
<keyword evidence="1" id="KW-1133">Transmembrane helix</keyword>
<evidence type="ECO:0000256" key="2">
    <source>
        <dbReference type="SAM" id="SignalP"/>
    </source>
</evidence>